<dbReference type="RefSeq" id="WP_236982472.1">
    <property type="nucleotide sequence ID" value="NZ_AP023086.1"/>
</dbReference>
<dbReference type="KEGG" id="marq:MARGE09_P2449"/>
<dbReference type="EMBL" id="AP023086">
    <property type="protein sequence ID" value="BCD98248.1"/>
    <property type="molecule type" value="Genomic_DNA"/>
</dbReference>
<dbReference type="Proteomes" id="UP001320119">
    <property type="component" value="Chromosome"/>
</dbReference>
<evidence type="ECO:0000313" key="2">
    <source>
        <dbReference type="EMBL" id="BCD98248.1"/>
    </source>
</evidence>
<feature type="transmembrane region" description="Helical" evidence="1">
    <location>
        <begin position="21"/>
        <end position="40"/>
    </location>
</feature>
<gene>
    <name evidence="2" type="ORF">MARGE09_P2449</name>
</gene>
<name>A0AAN1WIJ1_9GAMM</name>
<keyword evidence="3" id="KW-1185">Reference proteome</keyword>
<reference evidence="2 3" key="1">
    <citation type="journal article" date="2022" name="IScience">
        <title>An ultrasensitive nanofiber-based assay for enzymatic hydrolysis and deep-sea microbial degradation of cellulose.</title>
        <authorList>
            <person name="Tsudome M."/>
            <person name="Tachioka M."/>
            <person name="Miyazaki M."/>
            <person name="Uchimura K."/>
            <person name="Tsuda M."/>
            <person name="Takaki Y."/>
            <person name="Deguchi S."/>
        </authorList>
    </citation>
    <scope>NUCLEOTIDE SEQUENCE [LARGE SCALE GENOMIC DNA]</scope>
    <source>
        <strain evidence="2 3">GE09</strain>
    </source>
</reference>
<accession>A0AAN1WIJ1</accession>
<proteinExistence type="predicted"/>
<keyword evidence="1" id="KW-0812">Transmembrane</keyword>
<dbReference type="AlphaFoldDB" id="A0AAN1WIJ1"/>
<keyword evidence="1" id="KW-0472">Membrane</keyword>
<protein>
    <submittedName>
        <fullName evidence="2">MSHA biogenesis protein MshP</fullName>
    </submittedName>
</protein>
<sequence>MRPNSNRQILGCTPANKQSGFLIPLALFIVVGAATLAVAMSQMAAGSRSSAVYSAFNAQALYAADAGVQKAMHELYYANTDQAAVSAACASVDGSTLNLSGQGVSGCEVSVSCDVTLSSDGDVSLYAIVSQSACGSGEYATGRRIRAESYMRAN</sequence>
<keyword evidence="1" id="KW-1133">Transmembrane helix</keyword>
<organism evidence="2 3">
    <name type="scientific">Marinagarivorans cellulosilyticus</name>
    <dbReference type="NCBI Taxonomy" id="2721545"/>
    <lineage>
        <taxon>Bacteria</taxon>
        <taxon>Pseudomonadati</taxon>
        <taxon>Pseudomonadota</taxon>
        <taxon>Gammaproteobacteria</taxon>
        <taxon>Cellvibrionales</taxon>
        <taxon>Cellvibrionaceae</taxon>
        <taxon>Marinagarivorans</taxon>
    </lineage>
</organism>
<evidence type="ECO:0000313" key="3">
    <source>
        <dbReference type="Proteomes" id="UP001320119"/>
    </source>
</evidence>
<evidence type="ECO:0000256" key="1">
    <source>
        <dbReference type="SAM" id="Phobius"/>
    </source>
</evidence>